<organism evidence="1 2">
    <name type="scientific">Cylicostephanus goldi</name>
    <name type="common">Nematode worm</name>
    <dbReference type="NCBI Taxonomy" id="71465"/>
    <lineage>
        <taxon>Eukaryota</taxon>
        <taxon>Metazoa</taxon>
        <taxon>Ecdysozoa</taxon>
        <taxon>Nematoda</taxon>
        <taxon>Chromadorea</taxon>
        <taxon>Rhabditida</taxon>
        <taxon>Rhabditina</taxon>
        <taxon>Rhabditomorpha</taxon>
        <taxon>Strongyloidea</taxon>
        <taxon>Strongylidae</taxon>
        <taxon>Cylicostephanus</taxon>
    </lineage>
</organism>
<accession>A0A3P6R7M2</accession>
<keyword evidence="2" id="KW-1185">Reference proteome</keyword>
<gene>
    <name evidence="1" type="ORF">CGOC_LOCUS4333</name>
</gene>
<dbReference type="EMBL" id="UYRV01011882">
    <property type="protein sequence ID" value="VDK58476.1"/>
    <property type="molecule type" value="Genomic_DNA"/>
</dbReference>
<protein>
    <submittedName>
        <fullName evidence="1">Uncharacterized protein</fullName>
    </submittedName>
</protein>
<reference evidence="1 2" key="1">
    <citation type="submission" date="2018-11" db="EMBL/GenBank/DDBJ databases">
        <authorList>
            <consortium name="Pathogen Informatics"/>
        </authorList>
    </citation>
    <scope>NUCLEOTIDE SEQUENCE [LARGE SCALE GENOMIC DNA]</scope>
</reference>
<name>A0A3P6R7M2_CYLGO</name>
<evidence type="ECO:0000313" key="1">
    <source>
        <dbReference type="EMBL" id="VDK58476.1"/>
    </source>
</evidence>
<proteinExistence type="predicted"/>
<dbReference type="Proteomes" id="UP000271889">
    <property type="component" value="Unassembled WGS sequence"/>
</dbReference>
<sequence>MQYDLDRHRWKATLIVQITKLHRRQRGKLLLEIATNPNCDDGRLELRHQTDYGKLFTADKREEEATKWNADQEKN</sequence>
<dbReference type="AlphaFoldDB" id="A0A3P6R7M2"/>
<evidence type="ECO:0000313" key="2">
    <source>
        <dbReference type="Proteomes" id="UP000271889"/>
    </source>
</evidence>